<comment type="caution">
    <text evidence="3">The sequence shown here is derived from an EMBL/GenBank/DDBJ whole genome shotgun (WGS) entry which is preliminary data.</text>
</comment>
<evidence type="ECO:0000259" key="2">
    <source>
        <dbReference type="Pfam" id="PF00079"/>
    </source>
</evidence>
<evidence type="ECO:0000313" key="3">
    <source>
        <dbReference type="EMBL" id="MCH93377.1"/>
    </source>
</evidence>
<dbReference type="InterPro" id="IPR000215">
    <property type="entry name" value="Serpin_fam"/>
</dbReference>
<dbReference type="GO" id="GO:0005615">
    <property type="term" value="C:extracellular space"/>
    <property type="evidence" value="ECO:0007669"/>
    <property type="project" value="InterPro"/>
</dbReference>
<comment type="similarity">
    <text evidence="1">Belongs to the serpin family.</text>
</comment>
<dbReference type="InterPro" id="IPR042178">
    <property type="entry name" value="Serpin_sf_1"/>
</dbReference>
<feature type="domain" description="Serpin" evidence="2">
    <location>
        <begin position="28"/>
        <end position="161"/>
    </location>
</feature>
<evidence type="ECO:0000256" key="1">
    <source>
        <dbReference type="ARBA" id="ARBA00009500"/>
    </source>
</evidence>
<dbReference type="Gene3D" id="3.30.497.10">
    <property type="entry name" value="Antithrombin, subunit I, domain 2"/>
    <property type="match status" value="1"/>
</dbReference>
<dbReference type="EMBL" id="LXQA010024800">
    <property type="protein sequence ID" value="MCH93377.1"/>
    <property type="molecule type" value="Genomic_DNA"/>
</dbReference>
<name>A0A392N0R3_9FABA</name>
<dbReference type="Pfam" id="PF00079">
    <property type="entry name" value="Serpin"/>
    <property type="match status" value="1"/>
</dbReference>
<reference evidence="3 4" key="1">
    <citation type="journal article" date="2018" name="Front. Plant Sci.">
        <title>Red Clover (Trifolium pratense) and Zigzag Clover (T. medium) - A Picture of Genomic Similarities and Differences.</title>
        <authorList>
            <person name="Dluhosova J."/>
            <person name="Istvanek J."/>
            <person name="Nedelnik J."/>
            <person name="Repkova J."/>
        </authorList>
    </citation>
    <scope>NUCLEOTIDE SEQUENCE [LARGE SCALE GENOMIC DNA]</scope>
    <source>
        <strain evidence="4">cv. 10/8</strain>
        <tissue evidence="3">Leaf</tissue>
    </source>
</reference>
<dbReference type="InterPro" id="IPR036186">
    <property type="entry name" value="Serpin_sf"/>
</dbReference>
<feature type="non-terminal residue" evidence="3">
    <location>
        <position position="161"/>
    </location>
</feature>
<accession>A0A392N0R3</accession>
<dbReference type="PANTHER" id="PTHR11461">
    <property type="entry name" value="SERINE PROTEASE INHIBITOR, SERPIN"/>
    <property type="match status" value="1"/>
</dbReference>
<keyword evidence="4" id="KW-1185">Reference proteome</keyword>
<dbReference type="InterPro" id="IPR023796">
    <property type="entry name" value="Serpin_dom"/>
</dbReference>
<dbReference type="AlphaFoldDB" id="A0A392N0R3"/>
<dbReference type="SUPFAM" id="SSF56574">
    <property type="entry name" value="Serpins"/>
    <property type="match status" value="1"/>
</dbReference>
<sequence>MTLREIEKSSKRRRTILSNDDESITNLTKVSLIIAKHLFSKQKYKENNVVFSPLSLQVVLSIIAAGSKGPTQQQLLKFLRFESMDHLNSFFSNLLSVMLKEATPSRRPCHYFLEEEDQDATVVSITNGVWVEQTISLRPSFKQIVSSKYKATLSSVDFKNK</sequence>
<proteinExistence type="inferred from homology"/>
<organism evidence="3 4">
    <name type="scientific">Trifolium medium</name>
    <dbReference type="NCBI Taxonomy" id="97028"/>
    <lineage>
        <taxon>Eukaryota</taxon>
        <taxon>Viridiplantae</taxon>
        <taxon>Streptophyta</taxon>
        <taxon>Embryophyta</taxon>
        <taxon>Tracheophyta</taxon>
        <taxon>Spermatophyta</taxon>
        <taxon>Magnoliopsida</taxon>
        <taxon>eudicotyledons</taxon>
        <taxon>Gunneridae</taxon>
        <taxon>Pentapetalae</taxon>
        <taxon>rosids</taxon>
        <taxon>fabids</taxon>
        <taxon>Fabales</taxon>
        <taxon>Fabaceae</taxon>
        <taxon>Papilionoideae</taxon>
        <taxon>50 kb inversion clade</taxon>
        <taxon>NPAAA clade</taxon>
        <taxon>Hologalegina</taxon>
        <taxon>IRL clade</taxon>
        <taxon>Trifolieae</taxon>
        <taxon>Trifolium</taxon>
    </lineage>
</organism>
<dbReference type="PANTHER" id="PTHR11461:SF211">
    <property type="entry name" value="GH10112P-RELATED"/>
    <property type="match status" value="1"/>
</dbReference>
<dbReference type="GO" id="GO:0004867">
    <property type="term" value="F:serine-type endopeptidase inhibitor activity"/>
    <property type="evidence" value="ECO:0007669"/>
    <property type="project" value="InterPro"/>
</dbReference>
<protein>
    <submittedName>
        <fullName evidence="3">Serpin-ZX</fullName>
    </submittedName>
</protein>
<evidence type="ECO:0000313" key="4">
    <source>
        <dbReference type="Proteomes" id="UP000265520"/>
    </source>
</evidence>
<dbReference type="Proteomes" id="UP000265520">
    <property type="component" value="Unassembled WGS sequence"/>
</dbReference>